<dbReference type="EMBL" id="JAEOXF010000004">
    <property type="protein sequence ID" value="MBK4725439.1"/>
    <property type="molecule type" value="Genomic_DNA"/>
</dbReference>
<name>A0ACC5RLB9_ENTAG</name>
<keyword evidence="2" id="KW-1185">Reference proteome</keyword>
<gene>
    <name evidence="1" type="ORF">JJL49_09395</name>
</gene>
<proteinExistence type="predicted"/>
<organism evidence="1 2">
    <name type="scientific">Enterobacter agglomerans</name>
    <name type="common">Erwinia herbicola</name>
    <name type="synonym">Pantoea agglomerans</name>
    <dbReference type="NCBI Taxonomy" id="549"/>
    <lineage>
        <taxon>Bacteria</taxon>
        <taxon>Pseudomonadati</taxon>
        <taxon>Pseudomonadota</taxon>
        <taxon>Gammaproteobacteria</taxon>
        <taxon>Enterobacterales</taxon>
        <taxon>Erwiniaceae</taxon>
        <taxon>Pantoea</taxon>
        <taxon>Pantoea agglomerans group</taxon>
    </lineage>
</organism>
<reference evidence="1" key="1">
    <citation type="submission" date="2021-01" db="EMBL/GenBank/DDBJ databases">
        <title>Draft genome of Pantoea agglomerans Eh 335.</title>
        <authorList>
            <person name="Emsley S.A."/>
            <person name="Oline D.K."/>
            <person name="Saw J.H."/>
            <person name="Ushijima B."/>
            <person name="Videau P."/>
            <person name="Koyack M.J."/>
        </authorList>
    </citation>
    <scope>NUCLEOTIDE SEQUENCE</scope>
    <source>
        <strain evidence="1">Eh 335</strain>
    </source>
</reference>
<accession>A0ACC5RLB9</accession>
<evidence type="ECO:0000313" key="2">
    <source>
        <dbReference type="Proteomes" id="UP000633731"/>
    </source>
</evidence>
<evidence type="ECO:0000313" key="1">
    <source>
        <dbReference type="EMBL" id="MBK4725439.1"/>
    </source>
</evidence>
<sequence>MKKLLLVVAVLTVAGCARPHGPAEKILDSQIVTPQPGVAQTKVTVIRNKQFIGGGSGGLCKFLVSIDDRDVALLRQNQFVTAYLNNGSHKLKVSNECNVLSMGMRKTLDVNADGQDQEYIAEVGFWGQYRMWRAK</sequence>
<dbReference type="Proteomes" id="UP000633731">
    <property type="component" value="Unassembled WGS sequence"/>
</dbReference>
<protein>
    <submittedName>
        <fullName evidence="1">Uncharacterized protein</fullName>
    </submittedName>
</protein>
<comment type="caution">
    <text evidence="1">The sequence shown here is derived from an EMBL/GenBank/DDBJ whole genome shotgun (WGS) entry which is preliminary data.</text>
</comment>